<dbReference type="EC" id="1.1.1.1" evidence="5"/>
<evidence type="ECO:0000256" key="11">
    <source>
        <dbReference type="ARBA" id="ARBA00049164"/>
    </source>
</evidence>
<dbReference type="InterPro" id="IPR011032">
    <property type="entry name" value="GroES-like_sf"/>
</dbReference>
<dbReference type="GO" id="GO:0008270">
    <property type="term" value="F:zinc ion binding"/>
    <property type="evidence" value="ECO:0007669"/>
    <property type="project" value="TreeGrafter"/>
</dbReference>
<dbReference type="Gene3D" id="3.90.180.10">
    <property type="entry name" value="Medium-chain alcohol dehydrogenases, catalytic domain"/>
    <property type="match status" value="1"/>
</dbReference>
<evidence type="ECO:0000313" key="13">
    <source>
        <dbReference type="EMBL" id="KAA8531058.1"/>
    </source>
</evidence>
<dbReference type="OrthoDB" id="417550at2759"/>
<evidence type="ECO:0000256" key="1">
    <source>
        <dbReference type="ARBA" id="ARBA00001947"/>
    </source>
</evidence>
<evidence type="ECO:0000256" key="3">
    <source>
        <dbReference type="ARBA" id="ARBA00008072"/>
    </source>
</evidence>
<evidence type="ECO:0000256" key="6">
    <source>
        <dbReference type="ARBA" id="ARBA00022490"/>
    </source>
</evidence>
<keyword evidence="10" id="KW-0520">NAD</keyword>
<keyword evidence="7" id="KW-0479">Metal-binding</keyword>
<evidence type="ECO:0000256" key="8">
    <source>
        <dbReference type="ARBA" id="ARBA00022833"/>
    </source>
</evidence>
<accession>A0A5J5ALD9</accession>
<dbReference type="GO" id="GO:0004022">
    <property type="term" value="F:alcohol dehydrogenase (NAD+) activity"/>
    <property type="evidence" value="ECO:0007669"/>
    <property type="project" value="UniProtKB-EC"/>
</dbReference>
<evidence type="ECO:0000256" key="5">
    <source>
        <dbReference type="ARBA" id="ARBA00013190"/>
    </source>
</evidence>
<dbReference type="SUPFAM" id="SSF50129">
    <property type="entry name" value="GroES-like"/>
    <property type="match status" value="1"/>
</dbReference>
<evidence type="ECO:0000256" key="10">
    <source>
        <dbReference type="ARBA" id="ARBA00023027"/>
    </source>
</evidence>
<evidence type="ECO:0000256" key="7">
    <source>
        <dbReference type="ARBA" id="ARBA00022723"/>
    </source>
</evidence>
<evidence type="ECO:0000313" key="14">
    <source>
        <dbReference type="Proteomes" id="UP000325577"/>
    </source>
</evidence>
<dbReference type="GO" id="GO:0005829">
    <property type="term" value="C:cytosol"/>
    <property type="evidence" value="ECO:0007669"/>
    <property type="project" value="TreeGrafter"/>
</dbReference>
<evidence type="ECO:0000256" key="12">
    <source>
        <dbReference type="ARBA" id="ARBA00049243"/>
    </source>
</evidence>
<dbReference type="EMBL" id="CM018043">
    <property type="protein sequence ID" value="KAA8531058.1"/>
    <property type="molecule type" value="Genomic_DNA"/>
</dbReference>
<sequence length="148" mass="17027">MRLTALATMGAVALPWLWRWFLPMMLPVERLIRTREREEREPCVIRDLQENTQTMGKWKGMTALLMGALVNEETSNAAKVAWEAGKPLVIEEIEVALPLVMEVNLKLLSAFLCHPDICFWQAKELEPEKFIVNEVHFVEINKAFGVHI</sequence>
<keyword evidence="6" id="KW-0963">Cytoplasm</keyword>
<comment type="cofactor">
    <cofactor evidence="1">
        <name>Zn(2+)</name>
        <dbReference type="ChEBI" id="CHEBI:29105"/>
    </cofactor>
</comment>
<keyword evidence="8" id="KW-0862">Zinc</keyword>
<organism evidence="13 14">
    <name type="scientific">Nyssa sinensis</name>
    <dbReference type="NCBI Taxonomy" id="561372"/>
    <lineage>
        <taxon>Eukaryota</taxon>
        <taxon>Viridiplantae</taxon>
        <taxon>Streptophyta</taxon>
        <taxon>Embryophyta</taxon>
        <taxon>Tracheophyta</taxon>
        <taxon>Spermatophyta</taxon>
        <taxon>Magnoliopsida</taxon>
        <taxon>eudicotyledons</taxon>
        <taxon>Gunneridae</taxon>
        <taxon>Pentapetalae</taxon>
        <taxon>asterids</taxon>
        <taxon>Cornales</taxon>
        <taxon>Nyssaceae</taxon>
        <taxon>Nyssa</taxon>
    </lineage>
</organism>
<dbReference type="PANTHER" id="PTHR43880">
    <property type="entry name" value="ALCOHOL DEHYDROGENASE"/>
    <property type="match status" value="1"/>
</dbReference>
<evidence type="ECO:0000256" key="9">
    <source>
        <dbReference type="ARBA" id="ARBA00023002"/>
    </source>
</evidence>
<evidence type="ECO:0000256" key="2">
    <source>
        <dbReference type="ARBA" id="ARBA00004496"/>
    </source>
</evidence>
<comment type="subunit">
    <text evidence="4">Homodimer.</text>
</comment>
<reference evidence="13 14" key="1">
    <citation type="submission" date="2019-09" db="EMBL/GenBank/DDBJ databases">
        <title>A chromosome-level genome assembly of the Chinese tupelo Nyssa sinensis.</title>
        <authorList>
            <person name="Yang X."/>
            <person name="Kang M."/>
            <person name="Yang Y."/>
            <person name="Xiong H."/>
            <person name="Wang M."/>
            <person name="Zhang Z."/>
            <person name="Wang Z."/>
            <person name="Wu H."/>
            <person name="Ma T."/>
            <person name="Liu J."/>
            <person name="Xi Z."/>
        </authorList>
    </citation>
    <scope>NUCLEOTIDE SEQUENCE [LARGE SCALE GENOMIC DNA]</scope>
    <source>
        <strain evidence="13">J267</strain>
        <tissue evidence="13">Leaf</tissue>
    </source>
</reference>
<gene>
    <name evidence="13" type="ORF">F0562_005767</name>
</gene>
<name>A0A5J5ALD9_9ASTE</name>
<comment type="similarity">
    <text evidence="3">Belongs to the zinc-containing alcohol dehydrogenase family.</text>
</comment>
<dbReference type="GO" id="GO:0051903">
    <property type="term" value="F:S-(hydroxymethyl)glutathione dehydrogenase [NAD(P)+] activity"/>
    <property type="evidence" value="ECO:0007669"/>
    <property type="project" value="TreeGrafter"/>
</dbReference>
<dbReference type="Proteomes" id="UP000325577">
    <property type="component" value="Linkage Group LG2"/>
</dbReference>
<dbReference type="PANTHER" id="PTHR43880:SF9">
    <property type="entry name" value="ALCOHOL DEHYDROGENASE 1"/>
    <property type="match status" value="1"/>
</dbReference>
<protein>
    <recommendedName>
        <fullName evidence="5">alcohol dehydrogenase</fullName>
        <ecNumber evidence="5">1.1.1.1</ecNumber>
    </recommendedName>
</protein>
<keyword evidence="9" id="KW-0560">Oxidoreductase</keyword>
<dbReference type="AlphaFoldDB" id="A0A5J5ALD9"/>
<dbReference type="GO" id="GO:0046294">
    <property type="term" value="P:formaldehyde catabolic process"/>
    <property type="evidence" value="ECO:0007669"/>
    <property type="project" value="TreeGrafter"/>
</dbReference>
<comment type="catalytic activity">
    <reaction evidence="12">
        <text>a primary alcohol + NAD(+) = an aldehyde + NADH + H(+)</text>
        <dbReference type="Rhea" id="RHEA:10736"/>
        <dbReference type="ChEBI" id="CHEBI:15378"/>
        <dbReference type="ChEBI" id="CHEBI:15734"/>
        <dbReference type="ChEBI" id="CHEBI:17478"/>
        <dbReference type="ChEBI" id="CHEBI:57540"/>
        <dbReference type="ChEBI" id="CHEBI:57945"/>
        <dbReference type="EC" id="1.1.1.1"/>
    </reaction>
</comment>
<comment type="catalytic activity">
    <reaction evidence="11">
        <text>a secondary alcohol + NAD(+) = a ketone + NADH + H(+)</text>
        <dbReference type="Rhea" id="RHEA:10740"/>
        <dbReference type="ChEBI" id="CHEBI:15378"/>
        <dbReference type="ChEBI" id="CHEBI:17087"/>
        <dbReference type="ChEBI" id="CHEBI:35681"/>
        <dbReference type="ChEBI" id="CHEBI:57540"/>
        <dbReference type="ChEBI" id="CHEBI:57945"/>
        <dbReference type="EC" id="1.1.1.1"/>
    </reaction>
</comment>
<proteinExistence type="inferred from homology"/>
<evidence type="ECO:0000256" key="4">
    <source>
        <dbReference type="ARBA" id="ARBA00011738"/>
    </source>
</evidence>
<keyword evidence="14" id="KW-1185">Reference proteome</keyword>
<comment type="subcellular location">
    <subcellularLocation>
        <location evidence="2">Cytoplasm</location>
    </subcellularLocation>
</comment>